<dbReference type="Gene3D" id="3.40.50.12430">
    <property type="match status" value="1"/>
</dbReference>
<comment type="caution">
    <text evidence="2">The sequence shown here is derived from an EMBL/GenBank/DDBJ whole genome shotgun (WGS) entry which is preliminary data.</text>
</comment>
<dbReference type="GO" id="GO:1904263">
    <property type="term" value="P:positive regulation of TORC1 signaling"/>
    <property type="evidence" value="ECO:0007669"/>
    <property type="project" value="TreeGrafter"/>
</dbReference>
<organism evidence="2 3">
    <name type="scientific">Strigomonas culicis</name>
    <dbReference type="NCBI Taxonomy" id="28005"/>
    <lineage>
        <taxon>Eukaryota</taxon>
        <taxon>Discoba</taxon>
        <taxon>Euglenozoa</taxon>
        <taxon>Kinetoplastea</taxon>
        <taxon>Metakinetoplastina</taxon>
        <taxon>Trypanosomatida</taxon>
        <taxon>Trypanosomatidae</taxon>
        <taxon>Strigomonadinae</taxon>
        <taxon>Strigomonas</taxon>
    </lineage>
</organism>
<dbReference type="GO" id="GO:0005096">
    <property type="term" value="F:GTPase activator activity"/>
    <property type="evidence" value="ECO:0007669"/>
    <property type="project" value="InterPro"/>
</dbReference>
<proteinExistence type="predicted"/>
<dbReference type="PROSITE" id="PS51834">
    <property type="entry name" value="DENN_FLCN_SMCR8"/>
    <property type="match status" value="1"/>
</dbReference>
<dbReference type="AlphaFoldDB" id="S9WBL4"/>
<name>S9WBL4_9TRYP</name>
<dbReference type="Proteomes" id="UP000015354">
    <property type="component" value="Unassembled WGS sequence"/>
</dbReference>
<dbReference type="InterPro" id="IPR021713">
    <property type="entry name" value="Folliculin"/>
</dbReference>
<dbReference type="EMBL" id="ATMH01002222">
    <property type="protein sequence ID" value="EPY33430.1"/>
    <property type="molecule type" value="Genomic_DNA"/>
</dbReference>
<sequence>MDNYPTILLGEFDSLLGPHVVFASECFHHPSSQDISLFDPLQPQLRFLDGDVLIGSHIASGTLRASYKEYARDIAARVLTSYENRRDCCVFADCGCPAVGSFSFNLHDILARGEQRRFCIIILHSSYEEILASWSLLTFFCKALIQVWQKQAHQRYTAEYSSMSNLEHLREKAREVSLRTFFQLILQESESDDEVRRRVHCQFEQLLITAFDSTASGKAPHTSSWILLSREQAEREMLHRVEELPLSSPTQRTVCSSTEAIVENTAVKPLSVWLVEHLLDSHFSENSCLLDSRPLRLTKSDAQRGEEISLLLSALLSGNQIVISGDSANDTASLALSLAYVLPPPLVKLFNNSAEYRMPYQSRLLSFSEQFLREHEIVTSVATSASAQPRTSGKGLLNLSTIEVEGLVHVRMETGCIASVELCASDAAPGRPSTLVTRLLDLATHTAATVRLPASPVPSAAAAADRTSSLLSVRENVALLKLLMVQVQQLVSEYTTRGRVYTALFRAQEIEANAHILSDHAAPRREQVATGMRGPSTLTGVIGSALRFFGAPWRGHGLGESGDSAASRAPGISKTQTTLTKHSYVHSTMAPFRKERYIFGSASPEDHYVLVFLGSCIPA</sequence>
<dbReference type="GO" id="GO:0005829">
    <property type="term" value="C:cytosol"/>
    <property type="evidence" value="ECO:0007669"/>
    <property type="project" value="TreeGrafter"/>
</dbReference>
<evidence type="ECO:0000259" key="1">
    <source>
        <dbReference type="PROSITE" id="PS51834"/>
    </source>
</evidence>
<dbReference type="InterPro" id="IPR037520">
    <property type="entry name" value="Folliculin/SMCR8_longin"/>
</dbReference>
<dbReference type="PANTHER" id="PTHR31441">
    <property type="entry name" value="FOLLICULIN FAMILY MEMBER"/>
    <property type="match status" value="1"/>
</dbReference>
<accession>S9WBL4</accession>
<dbReference type="InterPro" id="IPR037521">
    <property type="entry name" value="FLCN/SMCR8_DENN"/>
</dbReference>
<evidence type="ECO:0000313" key="2">
    <source>
        <dbReference type="EMBL" id="EPY33430.1"/>
    </source>
</evidence>
<gene>
    <name evidence="2" type="ORF">STCU_02222</name>
</gene>
<dbReference type="OrthoDB" id="5599713at2759"/>
<reference evidence="2 3" key="1">
    <citation type="journal article" date="2013" name="PLoS ONE">
        <title>Predicting the Proteins of Angomonas deanei, Strigomonas culicis and Their Respective Endosymbionts Reveals New Aspects of the Trypanosomatidae Family.</title>
        <authorList>
            <person name="Motta M.C."/>
            <person name="Martins A.C."/>
            <person name="de Souza S.S."/>
            <person name="Catta-Preta C.M."/>
            <person name="Silva R."/>
            <person name="Klein C.C."/>
            <person name="de Almeida L.G."/>
            <person name="de Lima Cunha O."/>
            <person name="Ciapina L.P."/>
            <person name="Brocchi M."/>
            <person name="Colabardini A.C."/>
            <person name="de Araujo Lima B."/>
            <person name="Machado C.R."/>
            <person name="de Almeida Soares C.M."/>
            <person name="Probst C.M."/>
            <person name="de Menezes C.B."/>
            <person name="Thompson C.E."/>
            <person name="Bartholomeu D.C."/>
            <person name="Gradia D.F."/>
            <person name="Pavoni D.P."/>
            <person name="Grisard E.C."/>
            <person name="Fantinatti-Garboggini F."/>
            <person name="Marchini F.K."/>
            <person name="Rodrigues-Luiz G.F."/>
            <person name="Wagner G."/>
            <person name="Goldman G.H."/>
            <person name="Fietto J.L."/>
            <person name="Elias M.C."/>
            <person name="Goldman M.H."/>
            <person name="Sagot M.F."/>
            <person name="Pereira M."/>
            <person name="Stoco P.H."/>
            <person name="de Mendonca-Neto R.P."/>
            <person name="Teixeira S.M."/>
            <person name="Maciel T.E."/>
            <person name="de Oliveira Mendes T.A."/>
            <person name="Urmenyi T.P."/>
            <person name="de Souza W."/>
            <person name="Schenkman S."/>
            <person name="de Vasconcelos A.T."/>
        </authorList>
    </citation>
    <scope>NUCLEOTIDE SEQUENCE [LARGE SCALE GENOMIC DNA]</scope>
</reference>
<protein>
    <recommendedName>
        <fullName evidence="1">UDENN FLCN/SMCR8-type domain-containing protein</fullName>
    </recommendedName>
</protein>
<dbReference type="PANTHER" id="PTHR31441:SF2">
    <property type="entry name" value="FOLLICULIN"/>
    <property type="match status" value="1"/>
</dbReference>
<evidence type="ECO:0000313" key="3">
    <source>
        <dbReference type="Proteomes" id="UP000015354"/>
    </source>
</evidence>
<feature type="domain" description="UDENN FLCN/SMCR8-type" evidence="1">
    <location>
        <begin position="22"/>
        <end position="488"/>
    </location>
</feature>
<keyword evidence="3" id="KW-1185">Reference proteome</keyword>
<dbReference type="Pfam" id="PF11704">
    <property type="entry name" value="Folliculin"/>
    <property type="match status" value="1"/>
</dbReference>